<evidence type="ECO:0000256" key="16">
    <source>
        <dbReference type="ARBA" id="ARBA00022990"/>
    </source>
</evidence>
<evidence type="ECO:0000256" key="5">
    <source>
        <dbReference type="ARBA" id="ARBA00021614"/>
    </source>
</evidence>
<dbReference type="InterPro" id="IPR000626">
    <property type="entry name" value="Ubiquitin-like_dom"/>
</dbReference>
<keyword evidence="15" id="KW-0744">Spermatogenesis</keyword>
<proteinExistence type="predicted"/>
<dbReference type="InterPro" id="IPR021925">
    <property type="entry name" value="BAG6"/>
</dbReference>
<dbReference type="SUPFAM" id="SSF54236">
    <property type="entry name" value="Ubiquitin-like"/>
    <property type="match status" value="1"/>
</dbReference>
<dbReference type="SMART" id="SM00213">
    <property type="entry name" value="UBQ"/>
    <property type="match status" value="1"/>
</dbReference>
<protein>
    <recommendedName>
        <fullName evidence="5">Large proline-rich protein BAG6</fullName>
    </recommendedName>
    <alternativeName>
        <fullName evidence="20">BCL2-associated athanogene 6</fullName>
    </alternativeName>
    <alternativeName>
        <fullName evidence="19">HLA-B-associated transcript 3</fullName>
    </alternativeName>
</protein>
<dbReference type="InterPro" id="IPR019954">
    <property type="entry name" value="Ubiquitin_CS"/>
</dbReference>
<feature type="region of interest" description="Disordered" evidence="23">
    <location>
        <begin position="612"/>
        <end position="688"/>
    </location>
</feature>
<evidence type="ECO:0000256" key="19">
    <source>
        <dbReference type="ARBA" id="ARBA00029739"/>
    </source>
</evidence>
<evidence type="ECO:0000256" key="6">
    <source>
        <dbReference type="ARBA" id="ARBA00022448"/>
    </source>
</evidence>
<feature type="compositionally biased region" description="Low complexity" evidence="23">
    <location>
        <begin position="251"/>
        <end position="271"/>
    </location>
</feature>
<reference evidence="25 26" key="1">
    <citation type="journal article" date="2007" name="Nature">
        <title>Evolution of genes and genomes on the Drosophila phylogeny.</title>
        <authorList>
            <consortium name="Drosophila 12 Genomes Consortium"/>
            <person name="Clark A.G."/>
            <person name="Eisen M.B."/>
            <person name="Smith D.R."/>
            <person name="Bergman C.M."/>
            <person name="Oliver B."/>
            <person name="Markow T.A."/>
            <person name="Kaufman T.C."/>
            <person name="Kellis M."/>
            <person name="Gelbart W."/>
            <person name="Iyer V.N."/>
            <person name="Pollard D.A."/>
            <person name="Sackton T.B."/>
            <person name="Larracuente A.M."/>
            <person name="Singh N.D."/>
            <person name="Abad J.P."/>
            <person name="Abt D.N."/>
            <person name="Adryan B."/>
            <person name="Aguade M."/>
            <person name="Akashi H."/>
            <person name="Anderson W.W."/>
            <person name="Aquadro C.F."/>
            <person name="Ardell D.H."/>
            <person name="Arguello R."/>
            <person name="Artieri C.G."/>
            <person name="Barbash D.A."/>
            <person name="Barker D."/>
            <person name="Barsanti P."/>
            <person name="Batterham P."/>
            <person name="Batzoglou S."/>
            <person name="Begun D."/>
            <person name="Bhutkar A."/>
            <person name="Blanco E."/>
            <person name="Bosak S.A."/>
            <person name="Bradley R.K."/>
            <person name="Brand A.D."/>
            <person name="Brent M.R."/>
            <person name="Brooks A.N."/>
            <person name="Brown R.H."/>
            <person name="Butlin R.K."/>
            <person name="Caggese C."/>
            <person name="Calvi B.R."/>
            <person name="Bernardo de Carvalho A."/>
            <person name="Caspi A."/>
            <person name="Castrezana S."/>
            <person name="Celniker S.E."/>
            <person name="Chang J.L."/>
            <person name="Chapple C."/>
            <person name="Chatterji S."/>
            <person name="Chinwalla A."/>
            <person name="Civetta A."/>
            <person name="Clifton S.W."/>
            <person name="Comeron J.M."/>
            <person name="Costello J.C."/>
            <person name="Coyne J.A."/>
            <person name="Daub J."/>
            <person name="David R.G."/>
            <person name="Delcher A.L."/>
            <person name="Delehaunty K."/>
            <person name="Do C.B."/>
            <person name="Ebling H."/>
            <person name="Edwards K."/>
            <person name="Eickbush T."/>
            <person name="Evans J.D."/>
            <person name="Filipski A."/>
            <person name="Findeiss S."/>
            <person name="Freyhult E."/>
            <person name="Fulton L."/>
            <person name="Fulton R."/>
            <person name="Garcia A.C."/>
            <person name="Gardiner A."/>
            <person name="Garfield D.A."/>
            <person name="Garvin B.E."/>
            <person name="Gibson G."/>
            <person name="Gilbert D."/>
            <person name="Gnerre S."/>
            <person name="Godfrey J."/>
            <person name="Good R."/>
            <person name="Gotea V."/>
            <person name="Gravely B."/>
            <person name="Greenberg A.J."/>
            <person name="Griffiths-Jones S."/>
            <person name="Gross S."/>
            <person name="Guigo R."/>
            <person name="Gustafson E.A."/>
            <person name="Haerty W."/>
            <person name="Hahn M.W."/>
            <person name="Halligan D.L."/>
            <person name="Halpern A.L."/>
            <person name="Halter G.M."/>
            <person name="Han M.V."/>
            <person name="Heger A."/>
            <person name="Hillier L."/>
            <person name="Hinrichs A.S."/>
            <person name="Holmes I."/>
            <person name="Hoskins R.A."/>
            <person name="Hubisz M.J."/>
            <person name="Hultmark D."/>
            <person name="Huntley M.A."/>
            <person name="Jaffe D.B."/>
            <person name="Jagadeeshan S."/>
            <person name="Jeck W.R."/>
            <person name="Johnson J."/>
            <person name="Jones C.D."/>
            <person name="Jordan W.C."/>
            <person name="Karpen G.H."/>
            <person name="Kataoka E."/>
            <person name="Keightley P.D."/>
            <person name="Kheradpour P."/>
            <person name="Kirkness E.F."/>
            <person name="Koerich L.B."/>
            <person name="Kristiansen K."/>
            <person name="Kudrna D."/>
            <person name="Kulathinal R.J."/>
            <person name="Kumar S."/>
            <person name="Kwok R."/>
            <person name="Lander E."/>
            <person name="Langley C.H."/>
            <person name="Lapoint R."/>
            <person name="Lazzaro B.P."/>
            <person name="Lee S.J."/>
            <person name="Levesque L."/>
            <person name="Li R."/>
            <person name="Lin C.F."/>
            <person name="Lin M.F."/>
            <person name="Lindblad-Toh K."/>
            <person name="Llopart A."/>
            <person name="Long M."/>
            <person name="Low L."/>
            <person name="Lozovsky E."/>
            <person name="Lu J."/>
            <person name="Luo M."/>
            <person name="Machado C.A."/>
            <person name="Makalowski W."/>
            <person name="Marzo M."/>
            <person name="Matsuda M."/>
            <person name="Matzkin L."/>
            <person name="McAllister B."/>
            <person name="McBride C.S."/>
            <person name="McKernan B."/>
            <person name="McKernan K."/>
            <person name="Mendez-Lago M."/>
            <person name="Minx P."/>
            <person name="Mollenhauer M.U."/>
            <person name="Montooth K."/>
            <person name="Mount S.M."/>
            <person name="Mu X."/>
            <person name="Myers E."/>
            <person name="Negre B."/>
            <person name="Newfeld S."/>
            <person name="Nielsen R."/>
            <person name="Noor M.A."/>
            <person name="O'Grady P."/>
            <person name="Pachter L."/>
            <person name="Papaceit M."/>
            <person name="Parisi M.J."/>
            <person name="Parisi M."/>
            <person name="Parts L."/>
            <person name="Pedersen J.S."/>
            <person name="Pesole G."/>
            <person name="Phillippy A.M."/>
            <person name="Ponting C.P."/>
            <person name="Pop M."/>
            <person name="Porcelli D."/>
            <person name="Powell J.R."/>
            <person name="Prohaska S."/>
            <person name="Pruitt K."/>
            <person name="Puig M."/>
            <person name="Quesneville H."/>
            <person name="Ram K.R."/>
            <person name="Rand D."/>
            <person name="Rasmussen M.D."/>
            <person name="Reed L.K."/>
            <person name="Reenan R."/>
            <person name="Reily A."/>
            <person name="Remington K.A."/>
            <person name="Rieger T.T."/>
            <person name="Ritchie M.G."/>
            <person name="Robin C."/>
            <person name="Rogers Y.H."/>
            <person name="Rohde C."/>
            <person name="Rozas J."/>
            <person name="Rubenfield M.J."/>
            <person name="Ruiz A."/>
            <person name="Russo S."/>
            <person name="Salzberg S.L."/>
            <person name="Sanchez-Gracia A."/>
            <person name="Saranga D.J."/>
            <person name="Sato H."/>
            <person name="Schaeffer S.W."/>
            <person name="Schatz M.C."/>
            <person name="Schlenke T."/>
            <person name="Schwartz R."/>
            <person name="Segarra C."/>
            <person name="Singh R.S."/>
            <person name="Sirot L."/>
            <person name="Sirota M."/>
            <person name="Sisneros N.B."/>
            <person name="Smith C.D."/>
            <person name="Smith T.F."/>
            <person name="Spieth J."/>
            <person name="Stage D.E."/>
            <person name="Stark A."/>
            <person name="Stephan W."/>
            <person name="Strausberg R.L."/>
            <person name="Strempel S."/>
            <person name="Sturgill D."/>
            <person name="Sutton G."/>
            <person name="Sutton G.G."/>
            <person name="Tao W."/>
            <person name="Teichmann S."/>
            <person name="Tobari Y.N."/>
            <person name="Tomimura Y."/>
            <person name="Tsolas J.M."/>
            <person name="Valente V.L."/>
            <person name="Venter E."/>
            <person name="Venter J.C."/>
            <person name="Vicario S."/>
            <person name="Vieira F.G."/>
            <person name="Vilella A.J."/>
            <person name="Villasante A."/>
            <person name="Walenz B."/>
            <person name="Wang J."/>
            <person name="Wasserman M."/>
            <person name="Watts T."/>
            <person name="Wilson D."/>
            <person name="Wilson R.K."/>
            <person name="Wing R.A."/>
            <person name="Wolfner M.F."/>
            <person name="Wong A."/>
            <person name="Wong G.K."/>
            <person name="Wu C.I."/>
            <person name="Wu G."/>
            <person name="Yamamoto D."/>
            <person name="Yang H.P."/>
            <person name="Yang S.P."/>
            <person name="Yorke J.A."/>
            <person name="Yoshida K."/>
            <person name="Zdobnov E."/>
            <person name="Zhang P."/>
            <person name="Zhang Y."/>
            <person name="Zimin A.V."/>
            <person name="Baldwin J."/>
            <person name="Abdouelleil A."/>
            <person name="Abdulkadir J."/>
            <person name="Abebe A."/>
            <person name="Abera B."/>
            <person name="Abreu J."/>
            <person name="Acer S.C."/>
            <person name="Aftuck L."/>
            <person name="Alexander A."/>
            <person name="An P."/>
            <person name="Anderson E."/>
            <person name="Anderson S."/>
            <person name="Arachi H."/>
            <person name="Azer M."/>
            <person name="Bachantsang P."/>
            <person name="Barry A."/>
            <person name="Bayul T."/>
            <person name="Berlin A."/>
            <person name="Bessette D."/>
            <person name="Bloom T."/>
            <person name="Blye J."/>
            <person name="Boguslavskiy L."/>
            <person name="Bonnet C."/>
            <person name="Boukhgalter B."/>
            <person name="Bourzgui I."/>
            <person name="Brown A."/>
            <person name="Cahill P."/>
            <person name="Channer S."/>
            <person name="Cheshatsang Y."/>
            <person name="Chuda L."/>
            <person name="Citroen M."/>
            <person name="Collymore A."/>
            <person name="Cooke P."/>
            <person name="Costello M."/>
            <person name="D'Aco K."/>
            <person name="Daza R."/>
            <person name="De Haan G."/>
            <person name="DeGray S."/>
            <person name="DeMaso C."/>
            <person name="Dhargay N."/>
            <person name="Dooley K."/>
            <person name="Dooley E."/>
            <person name="Doricent M."/>
            <person name="Dorje P."/>
            <person name="Dorjee K."/>
            <person name="Dupes A."/>
            <person name="Elong R."/>
            <person name="Falk J."/>
            <person name="Farina A."/>
            <person name="Faro S."/>
            <person name="Ferguson D."/>
            <person name="Fisher S."/>
            <person name="Foley C.D."/>
            <person name="Franke A."/>
            <person name="Friedrich D."/>
            <person name="Gadbois L."/>
            <person name="Gearin G."/>
            <person name="Gearin C.R."/>
            <person name="Giannoukos G."/>
            <person name="Goode T."/>
            <person name="Graham J."/>
            <person name="Grandbois E."/>
            <person name="Grewal S."/>
            <person name="Gyaltsen K."/>
            <person name="Hafez N."/>
            <person name="Hagos B."/>
            <person name="Hall J."/>
            <person name="Henson C."/>
            <person name="Hollinger A."/>
            <person name="Honan T."/>
            <person name="Huard M.D."/>
            <person name="Hughes L."/>
            <person name="Hurhula B."/>
            <person name="Husby M.E."/>
            <person name="Kamat A."/>
            <person name="Kanga B."/>
            <person name="Kashin S."/>
            <person name="Khazanovich D."/>
            <person name="Kisner P."/>
            <person name="Lance K."/>
            <person name="Lara M."/>
            <person name="Lee W."/>
            <person name="Lennon N."/>
            <person name="Letendre F."/>
            <person name="LeVine R."/>
            <person name="Lipovsky A."/>
            <person name="Liu X."/>
            <person name="Liu J."/>
            <person name="Liu S."/>
            <person name="Lokyitsang T."/>
            <person name="Lokyitsang Y."/>
            <person name="Lubonja R."/>
            <person name="Lui A."/>
            <person name="MacDonald P."/>
            <person name="Magnisalis V."/>
            <person name="Maru K."/>
            <person name="Matthews C."/>
            <person name="McCusker W."/>
            <person name="McDonough S."/>
            <person name="Mehta T."/>
            <person name="Meldrim J."/>
            <person name="Meneus L."/>
            <person name="Mihai O."/>
            <person name="Mihalev A."/>
            <person name="Mihova T."/>
            <person name="Mittelman R."/>
            <person name="Mlenga V."/>
            <person name="Montmayeur A."/>
            <person name="Mulrain L."/>
            <person name="Navidi A."/>
            <person name="Naylor J."/>
            <person name="Negash T."/>
            <person name="Nguyen T."/>
            <person name="Nguyen N."/>
            <person name="Nicol R."/>
            <person name="Norbu C."/>
            <person name="Norbu N."/>
            <person name="Novod N."/>
            <person name="O'Neill B."/>
            <person name="Osman S."/>
            <person name="Markiewicz E."/>
            <person name="Oyono O.L."/>
            <person name="Patti C."/>
            <person name="Phunkhang P."/>
            <person name="Pierre F."/>
            <person name="Priest M."/>
            <person name="Raghuraman S."/>
            <person name="Rege F."/>
            <person name="Reyes R."/>
            <person name="Rise C."/>
            <person name="Rogov P."/>
            <person name="Ross K."/>
            <person name="Ryan E."/>
            <person name="Settipalli S."/>
            <person name="Shea T."/>
            <person name="Sherpa N."/>
            <person name="Shi L."/>
            <person name="Shih D."/>
            <person name="Sparrow T."/>
            <person name="Spaulding J."/>
            <person name="Stalker J."/>
            <person name="Stange-Thomann N."/>
            <person name="Stavropoulos S."/>
            <person name="Stone C."/>
            <person name="Strader C."/>
            <person name="Tesfaye S."/>
            <person name="Thomson T."/>
            <person name="Thoulutsang Y."/>
            <person name="Thoulutsang D."/>
            <person name="Topham K."/>
            <person name="Topping I."/>
            <person name="Tsamla T."/>
            <person name="Vassiliev H."/>
            <person name="Vo A."/>
            <person name="Wangchuk T."/>
            <person name="Wangdi T."/>
            <person name="Weiand M."/>
            <person name="Wilkinson J."/>
            <person name="Wilson A."/>
            <person name="Yadav S."/>
            <person name="Young G."/>
            <person name="Yu Q."/>
            <person name="Zembek L."/>
            <person name="Zhong D."/>
            <person name="Zimmer A."/>
            <person name="Zwirko Z."/>
            <person name="Jaffe D.B."/>
            <person name="Alvarez P."/>
            <person name="Brockman W."/>
            <person name="Butler J."/>
            <person name="Chin C."/>
            <person name="Gnerre S."/>
            <person name="Grabherr M."/>
            <person name="Kleber M."/>
            <person name="Mauceli E."/>
            <person name="MacCallum I."/>
        </authorList>
    </citation>
    <scope>NUCLEOTIDE SEQUENCE [LARGE SCALE GENOMIC DNA]</scope>
    <source>
        <strain evidence="25 26">TSC#14021-0224.01</strain>
    </source>
</reference>
<keyword evidence="8" id="KW-0964">Secreted</keyword>
<keyword evidence="10" id="KW-0053">Apoptosis</keyword>
<keyword evidence="18" id="KW-0539">Nucleus</keyword>
<evidence type="ECO:0000256" key="17">
    <source>
        <dbReference type="ARBA" id="ARBA00023186"/>
    </source>
</evidence>
<feature type="region of interest" description="Disordered" evidence="23">
    <location>
        <begin position="774"/>
        <end position="794"/>
    </location>
</feature>
<dbReference type="GO" id="GO:0005634">
    <property type="term" value="C:nucleus"/>
    <property type="evidence" value="ECO:0007669"/>
    <property type="project" value="UniProtKB-SubCell"/>
</dbReference>
<dbReference type="CDD" id="cd01809">
    <property type="entry name" value="Ubl_BAG6"/>
    <property type="match status" value="1"/>
</dbReference>
<evidence type="ECO:0000256" key="4">
    <source>
        <dbReference type="ARBA" id="ARBA00004550"/>
    </source>
</evidence>
<gene>
    <name evidence="25" type="primary">Dere\GG14436</name>
    <name evidence="25" type="synonym">dere_GLEANR_14606</name>
    <name evidence="25" type="synonym">GG14436</name>
    <name evidence="25" type="ORF">Dere_GG14436</name>
</gene>
<dbReference type="Pfam" id="PF00240">
    <property type="entry name" value="ubiquitin"/>
    <property type="match status" value="1"/>
</dbReference>
<comment type="function">
    <text evidence="21">Involved in DNA damage-induced apoptosis: following DNA damage, accumulates in the nucleus and forms a complex with p300/EP300, enhancing p300/EP300-mediated p53/TP53 acetylation leading to increase p53/TP53 transcriptional activity. When nuclear, may also act as a component of some chromatin regulator complex that regulates histone 3 'Lys-4' dimethylation (H3K4me2).</text>
</comment>
<keyword evidence="12" id="KW-0221">Differentiation</keyword>
<keyword evidence="11" id="KW-0677">Repeat</keyword>
<evidence type="ECO:0000256" key="21">
    <source>
        <dbReference type="ARBA" id="ARBA00046003"/>
    </source>
</evidence>
<dbReference type="AlphaFoldDB" id="A0A0Q5UDM6"/>
<dbReference type="Pfam" id="PF12057">
    <property type="entry name" value="BAG6"/>
    <property type="match status" value="1"/>
</dbReference>
<feature type="region of interest" description="Disordered" evidence="23">
    <location>
        <begin position="242"/>
        <end position="271"/>
    </location>
</feature>
<evidence type="ECO:0000256" key="20">
    <source>
        <dbReference type="ARBA" id="ARBA00030033"/>
    </source>
</evidence>
<dbReference type="GO" id="GO:0036503">
    <property type="term" value="P:ERAD pathway"/>
    <property type="evidence" value="ECO:0007669"/>
    <property type="project" value="TreeGrafter"/>
</dbReference>
<evidence type="ECO:0000256" key="15">
    <source>
        <dbReference type="ARBA" id="ARBA00022871"/>
    </source>
</evidence>
<dbReference type="GO" id="GO:0006325">
    <property type="term" value="P:chromatin organization"/>
    <property type="evidence" value="ECO:0007669"/>
    <property type="project" value="UniProtKB-KW"/>
</dbReference>
<dbReference type="GO" id="GO:0071818">
    <property type="term" value="C:BAT3 complex"/>
    <property type="evidence" value="ECO:0007669"/>
    <property type="project" value="TreeGrafter"/>
</dbReference>
<evidence type="ECO:0000256" key="22">
    <source>
        <dbReference type="ARBA" id="ARBA00046936"/>
    </source>
</evidence>
<evidence type="ECO:0000256" key="11">
    <source>
        <dbReference type="ARBA" id="ARBA00022737"/>
    </source>
</evidence>
<evidence type="ECO:0000256" key="10">
    <source>
        <dbReference type="ARBA" id="ARBA00022703"/>
    </source>
</evidence>
<evidence type="ECO:0000256" key="8">
    <source>
        <dbReference type="ARBA" id="ARBA00022525"/>
    </source>
</evidence>
<dbReference type="SMR" id="A0A0Q5UDM6"/>
<dbReference type="PROSITE" id="PS50053">
    <property type="entry name" value="UBIQUITIN_2"/>
    <property type="match status" value="1"/>
</dbReference>
<comment type="subcellular location">
    <subcellularLocation>
        <location evidence="3">Cytoplasm</location>
        <location evidence="3">Cytosol</location>
    </subcellularLocation>
    <subcellularLocation>
        <location evidence="2">Nucleus</location>
    </subcellularLocation>
    <subcellularLocation>
        <location evidence="4">Secreted</location>
        <location evidence="4">Extracellular exosome</location>
    </subcellularLocation>
</comment>
<keyword evidence="13" id="KW-0156">Chromatin regulator</keyword>
<dbReference type="GO" id="GO:0005576">
    <property type="term" value="C:extracellular region"/>
    <property type="evidence" value="ECO:0007669"/>
    <property type="project" value="UniProtKB-SubCell"/>
</dbReference>
<dbReference type="InterPro" id="IPR029071">
    <property type="entry name" value="Ubiquitin-like_domsf"/>
</dbReference>
<evidence type="ECO:0000256" key="23">
    <source>
        <dbReference type="SAM" id="MobiDB-lite"/>
    </source>
</evidence>
<comment type="subunit">
    <text evidence="22">Component of the BAG6/BAT3 complex, also named BAT3 complex, at least composed of BAG6, UBL4A and GET4/TRC35. Interacts with GET4; the interaction is direct and localizes BAG6 in the cytosol. Interacts with UBL4A; the interaction is direct and required for UBL4A protein stability. Interacts with AIFM1. Interacts with HSPA2. Interacts with CTCFL. Interacts with p300/EP300. Interacts (via ubiquitin-like domain) with RNF126; required for BAG6-dependent ubiquitination of proteins mislocalized to the cytosol. Interacts (via ubiquitin-like domain) with SGTA; SGTA competes with RNF126 by binding the same region of BAG6, thereby promoting deubiquitination of BAG6-target proteins and rescuing them from degradation. Interacts with ricin A chain. Interacts with VCP and AMFR; both form the VCP/p97-AMFR/gp78 complex. Interacts with SYVN1. Interacts with USP13; the interaction is direct and may mediate UBL4A deubiquitination. Interacts with ZFAND2B. Interacts with KPNA2. Interacts with UBQLN4.</text>
</comment>
<evidence type="ECO:0000256" key="9">
    <source>
        <dbReference type="ARBA" id="ARBA00022553"/>
    </source>
</evidence>
<keyword evidence="16" id="KW-0007">Acetylation</keyword>
<dbReference type="EMBL" id="CH954178">
    <property type="protein sequence ID" value="KQS43313.1"/>
    <property type="molecule type" value="Genomic_DNA"/>
</dbReference>
<dbReference type="FunFam" id="3.10.20.90:FF:000161">
    <property type="entry name" value="Uncharacterized protein, isoform C"/>
    <property type="match status" value="1"/>
</dbReference>
<feature type="region of interest" description="Disordered" evidence="23">
    <location>
        <begin position="464"/>
        <end position="485"/>
    </location>
</feature>
<dbReference type="GO" id="GO:0002376">
    <property type="term" value="P:immune system process"/>
    <property type="evidence" value="ECO:0007669"/>
    <property type="project" value="UniProtKB-KW"/>
</dbReference>
<dbReference type="GO" id="GO:0030154">
    <property type="term" value="P:cell differentiation"/>
    <property type="evidence" value="ECO:0007669"/>
    <property type="project" value="UniProtKB-KW"/>
</dbReference>
<feature type="compositionally biased region" description="Low complexity" evidence="23">
    <location>
        <begin position="624"/>
        <end position="649"/>
    </location>
</feature>
<evidence type="ECO:0000256" key="18">
    <source>
        <dbReference type="ARBA" id="ARBA00023242"/>
    </source>
</evidence>
<evidence type="ECO:0000256" key="12">
    <source>
        <dbReference type="ARBA" id="ARBA00022782"/>
    </source>
</evidence>
<keyword evidence="14" id="KW-0391">Immunity</keyword>
<dbReference type="KEGG" id="der:6544071"/>
<accession>A0A0Q5UDM6</accession>
<evidence type="ECO:0000256" key="3">
    <source>
        <dbReference type="ARBA" id="ARBA00004514"/>
    </source>
</evidence>
<evidence type="ECO:0000259" key="24">
    <source>
        <dbReference type="PROSITE" id="PS50053"/>
    </source>
</evidence>
<evidence type="ECO:0000256" key="7">
    <source>
        <dbReference type="ARBA" id="ARBA00022490"/>
    </source>
</evidence>
<reference evidence="25 26" key="2">
    <citation type="journal article" date="2008" name="Bioinformatics">
        <title>Assembly reconciliation.</title>
        <authorList>
            <person name="Zimin A.V."/>
            <person name="Smith D.R."/>
            <person name="Sutton G."/>
            <person name="Yorke J.A."/>
        </authorList>
    </citation>
    <scope>NUCLEOTIDE SEQUENCE [LARGE SCALE GENOMIC DNA]</scope>
    <source>
        <strain evidence="25 26">TSC#14021-0224.01</strain>
    </source>
</reference>
<feature type="compositionally biased region" description="Polar residues" evidence="23">
    <location>
        <begin position="719"/>
        <end position="728"/>
    </location>
</feature>
<feature type="region of interest" description="Disordered" evidence="23">
    <location>
        <begin position="533"/>
        <end position="563"/>
    </location>
</feature>
<feature type="region of interest" description="Disordered" evidence="23">
    <location>
        <begin position="287"/>
        <end position="345"/>
    </location>
</feature>
<organism evidence="25 26">
    <name type="scientific">Drosophila erecta</name>
    <name type="common">Fruit fly</name>
    <dbReference type="NCBI Taxonomy" id="7220"/>
    <lineage>
        <taxon>Eukaryota</taxon>
        <taxon>Metazoa</taxon>
        <taxon>Ecdysozoa</taxon>
        <taxon>Arthropoda</taxon>
        <taxon>Hexapoda</taxon>
        <taxon>Insecta</taxon>
        <taxon>Pterygota</taxon>
        <taxon>Neoptera</taxon>
        <taxon>Endopterygota</taxon>
        <taxon>Diptera</taxon>
        <taxon>Brachycera</taxon>
        <taxon>Muscomorpha</taxon>
        <taxon>Ephydroidea</taxon>
        <taxon>Drosophilidae</taxon>
        <taxon>Drosophila</taxon>
        <taxon>Sophophora</taxon>
    </lineage>
</organism>
<keyword evidence="17" id="KW-0143">Chaperone</keyword>
<name>A0A0Q5UDM6_DROER</name>
<evidence type="ECO:0000256" key="2">
    <source>
        <dbReference type="ARBA" id="ARBA00004123"/>
    </source>
</evidence>
<keyword evidence="9" id="KW-0597">Phosphoprotein</keyword>
<dbReference type="Gene3D" id="3.10.20.90">
    <property type="entry name" value="Phosphatidylinositol 3-kinase Catalytic Subunit, Chain A, domain 1"/>
    <property type="match status" value="1"/>
</dbReference>
<sequence length="1149" mass="122064">MLINLKVKTLDARTHEFSIDNELTIRQFKDQIAEKTNIAAENQRIIYQGRVLADDKQVKEYDVDGKVLHVAERPPFSQRGANARNNDEPMRTFRNVAIPPPAGMRTSPYFRALDGMLVGTMAIPVNNGPVAGQTRPPPNRYPNSSSFCINRITVALHMIDCADNIAAYLENPAVGLNNQSLDILQRGRWSMESTVVEVGVSSTDLPRNNNIIDMVQDAVTAALSRTGARNYTVVQLPTVYTNENGETSQQGTGEAGTSEGAASGAASNASGEATAATVIIEDVIETDDEAADGASDRSVTPTPEAEAEGAVGGQPATAAETPTSSAGSANDAAAEGGNNAGPRRRTRPQVLAQVIQHYRGVQARLAPFVERYYEILQNDPTFEESDTAGRENAQRIFDRVSEAFHYLSHAQHAISDLMLDLSQPGPRVLTCRPILVEQSGYIRSNNIFTPNIWAPVSELRNRAPGSAAAAGTQTPTTASTPTAVAPPQAANLQAATDASRSAAAMAEIASRAAGAAAEMAAGAASAAAAAARDLSSDQVEDPVDEPMVAPNASGAAAPAQQQQRLDMDTQMEMARIIQAMVNGQRANDVHVEFNAPNVMSINLPVHVMTTVRQAPPAPGSNETAEPAASEASPESAPAAGSAESPNAASTSSGTRSGDQRANTLPTTATQTRSTSRPQIQIGGNNNWGGRIAPTHTAFDRFLPCNSHHIREPEQLLQNNNTNRSTSTAPAGGASVLSPTAAAVTRPASVGSAVAAEGGTAASTSDEAAPIAAATAPAGPPQTVLPTSTPTPGGDSNNLRSQLRSFLNDSLFVGVPINEQTIPEAIGRALEWFGESLVYLPQYERPEYNSRDSVCNILRVSLRLIIELCNGAPGGADSAQFEQSLKQICDQFRKRLYSVLFLCLGSANAELYWRQLMRLLCAPMRSNFRNEALQFLCIYIDPTIPAQTDTVDAQQFLVLRSVQAAPPTAADEQQPQEQSLDTDVEMAEVAASSSTELPTPAAELPAVIVGSEPWHMSFPNDWLPVITRDLQTQTEQSSRPQPPFSDAYISGMSAKRRKIIQTEKPTASVECLIANGVQRAIQSVGLGGTSGSASSSSISMDTVIGSIAHDSAVQAAYTDAVRNSLKERIKQDVDFKSSKYPQIAKFAEQK</sequence>
<keyword evidence="6" id="KW-0813">Transport</keyword>
<evidence type="ECO:0000256" key="13">
    <source>
        <dbReference type="ARBA" id="ARBA00022853"/>
    </source>
</evidence>
<feature type="region of interest" description="Disordered" evidence="23">
    <location>
        <begin position="719"/>
        <end position="739"/>
    </location>
</feature>
<dbReference type="PANTHER" id="PTHR15204">
    <property type="entry name" value="LARGE PROLINE-RICH PROTEIN BAG6"/>
    <property type="match status" value="1"/>
</dbReference>
<dbReference type="OrthoDB" id="1885901at2759"/>
<keyword evidence="26" id="KW-1185">Reference proteome</keyword>
<evidence type="ECO:0000256" key="1">
    <source>
        <dbReference type="ARBA" id="ARBA00002067"/>
    </source>
</evidence>
<evidence type="ECO:0000256" key="14">
    <source>
        <dbReference type="ARBA" id="ARBA00022859"/>
    </source>
</evidence>
<dbReference type="GO" id="GO:0007283">
    <property type="term" value="P:spermatogenesis"/>
    <property type="evidence" value="ECO:0007669"/>
    <property type="project" value="UniProtKB-KW"/>
</dbReference>
<dbReference type="Proteomes" id="UP000008711">
    <property type="component" value="Unassembled WGS sequence"/>
</dbReference>
<feature type="compositionally biased region" description="Polar residues" evidence="23">
    <location>
        <begin position="650"/>
        <end position="678"/>
    </location>
</feature>
<dbReference type="GO" id="GO:0006915">
    <property type="term" value="P:apoptotic process"/>
    <property type="evidence" value="ECO:0007669"/>
    <property type="project" value="UniProtKB-KW"/>
</dbReference>
<dbReference type="PANTHER" id="PTHR15204:SF0">
    <property type="entry name" value="LARGE PROLINE-RICH PROTEIN BAG6"/>
    <property type="match status" value="1"/>
</dbReference>
<evidence type="ECO:0000313" key="25">
    <source>
        <dbReference type="EMBL" id="KQS43313.1"/>
    </source>
</evidence>
<evidence type="ECO:0000313" key="26">
    <source>
        <dbReference type="Proteomes" id="UP000008711"/>
    </source>
</evidence>
<dbReference type="PROSITE" id="PS00299">
    <property type="entry name" value="UBIQUITIN_1"/>
    <property type="match status" value="1"/>
</dbReference>
<feature type="compositionally biased region" description="Low complexity" evidence="23">
    <location>
        <begin position="316"/>
        <end position="341"/>
    </location>
</feature>
<dbReference type="GO" id="GO:0051787">
    <property type="term" value="F:misfolded protein binding"/>
    <property type="evidence" value="ECO:0007669"/>
    <property type="project" value="TreeGrafter"/>
</dbReference>
<dbReference type="GO" id="GO:0031593">
    <property type="term" value="F:polyubiquitin modification-dependent protein binding"/>
    <property type="evidence" value="ECO:0007669"/>
    <property type="project" value="TreeGrafter"/>
</dbReference>
<feature type="domain" description="Ubiquitin-like" evidence="24">
    <location>
        <begin position="3"/>
        <end position="64"/>
    </location>
</feature>
<comment type="function">
    <text evidence="1">Released extracellularly via exosomes, it is a ligand of the natural killer/NK cells receptor NCR3 and stimulates NK cells cytotoxicity. It may thereby trigger NK cells cytotoxicity against neighboring tumor cells and immature myeloid dendritic cells (DC).</text>
</comment>
<keyword evidence="7" id="KW-0963">Cytoplasm</keyword>
<feature type="compositionally biased region" description="Polar residues" evidence="23">
    <location>
        <begin position="783"/>
        <end position="794"/>
    </location>
</feature>